<protein>
    <submittedName>
        <fullName evidence="3">NAD-dependent epimerase</fullName>
    </submittedName>
</protein>
<reference evidence="3 4" key="1">
    <citation type="journal article" date="2020" name="G3 (Bethesda)">
        <title>CeMbio - The Caenorhabditis elegans Microbiome Resource.</title>
        <authorList>
            <person name="Dirksen P."/>
            <person name="Assie A."/>
            <person name="Zimmermann J."/>
            <person name="Zhang F."/>
            <person name="Tietje A.M."/>
            <person name="Marsh S.A."/>
            <person name="Felix M.A."/>
            <person name="Shapira M."/>
            <person name="Kaleta C."/>
            <person name="Schulenburg H."/>
            <person name="Samuel B."/>
        </authorList>
    </citation>
    <scope>NUCLEOTIDE SEQUENCE [LARGE SCALE GENOMIC DNA]</scope>
    <source>
        <strain evidence="3 4">BIGb0172</strain>
    </source>
</reference>
<evidence type="ECO:0000313" key="4">
    <source>
        <dbReference type="Proteomes" id="UP000515240"/>
    </source>
</evidence>
<name>A0A7G5EEB6_9BURK</name>
<gene>
    <name evidence="3" type="ORF">HS961_05585</name>
</gene>
<dbReference type="RefSeq" id="WP_182326761.1">
    <property type="nucleotide sequence ID" value="NZ_CP058554.1"/>
</dbReference>
<dbReference type="KEGG" id="cpis:HS961_05585"/>
<dbReference type="PANTHER" id="PTHR43574">
    <property type="entry name" value="EPIMERASE-RELATED"/>
    <property type="match status" value="1"/>
</dbReference>
<dbReference type="AlphaFoldDB" id="A0A7G5EEB6"/>
<keyword evidence="1" id="KW-0520">NAD</keyword>
<organism evidence="3 4">
    <name type="scientific">Comamonas piscis</name>
    <dbReference type="NCBI Taxonomy" id="1562974"/>
    <lineage>
        <taxon>Bacteria</taxon>
        <taxon>Pseudomonadati</taxon>
        <taxon>Pseudomonadota</taxon>
        <taxon>Betaproteobacteria</taxon>
        <taxon>Burkholderiales</taxon>
        <taxon>Comamonadaceae</taxon>
        <taxon>Comamonas</taxon>
    </lineage>
</organism>
<dbReference type="InterPro" id="IPR001509">
    <property type="entry name" value="Epimerase_deHydtase"/>
</dbReference>
<keyword evidence="4" id="KW-1185">Reference proteome</keyword>
<feature type="domain" description="NAD-dependent epimerase/dehydratase" evidence="2">
    <location>
        <begin position="4"/>
        <end position="240"/>
    </location>
</feature>
<accession>A0A7G5EEB6</accession>
<sequence>MKPVLVTGAAGFIGMHCALRLLERGLPVVGMDNLNSYYDVALKQARLAQLQSHPHFRFIQLDLADRAGMAALFDEVQPQRVLHLAAQAGVRYSIDQPDDYTDSNLLGFGHVLQGCRKHQVAHLVYASSSSVYGGNAKMPYAESDAVDHPISYYAATKKANELMAHTYSHLYQMPTTGLRFFTVYGPWGRPDMALFKFTKAILAGETIDVYGNGQLVRDFTFIDDIVEGILRVLDKPAAPDASYDPLQPNPGTSTAPYRIFNIGNSQPTVLMDYIGALESALGMQANKRMLPIQPGDMHSTSADTRALQAWVQFAPSFTVTDGIQRFVDWYRSFYRV</sequence>
<dbReference type="CDD" id="cd05253">
    <property type="entry name" value="UDP_GE_SDE_e"/>
    <property type="match status" value="1"/>
</dbReference>
<dbReference type="Gene3D" id="3.40.50.720">
    <property type="entry name" value="NAD(P)-binding Rossmann-like Domain"/>
    <property type="match status" value="1"/>
</dbReference>
<dbReference type="Proteomes" id="UP000515240">
    <property type="component" value="Chromosome"/>
</dbReference>
<evidence type="ECO:0000256" key="1">
    <source>
        <dbReference type="ARBA" id="ARBA00023027"/>
    </source>
</evidence>
<evidence type="ECO:0000313" key="3">
    <source>
        <dbReference type="EMBL" id="QMV72341.1"/>
    </source>
</evidence>
<proteinExistence type="predicted"/>
<evidence type="ECO:0000259" key="2">
    <source>
        <dbReference type="Pfam" id="PF01370"/>
    </source>
</evidence>
<dbReference type="SUPFAM" id="SSF51735">
    <property type="entry name" value="NAD(P)-binding Rossmann-fold domains"/>
    <property type="match status" value="1"/>
</dbReference>
<dbReference type="PRINTS" id="PR01713">
    <property type="entry name" value="NUCEPIMERASE"/>
</dbReference>
<dbReference type="InterPro" id="IPR036291">
    <property type="entry name" value="NAD(P)-bd_dom_sf"/>
</dbReference>
<dbReference type="EMBL" id="CP058554">
    <property type="protein sequence ID" value="QMV72341.1"/>
    <property type="molecule type" value="Genomic_DNA"/>
</dbReference>
<dbReference type="Pfam" id="PF01370">
    <property type="entry name" value="Epimerase"/>
    <property type="match status" value="1"/>
</dbReference>